<dbReference type="Gene3D" id="3.40.50.1360">
    <property type="match status" value="1"/>
</dbReference>
<sequence length="250" mass="28371">MTDNMEKGHNAKTGYVLVLPDANAQANYLADIILHQIEEKKDAVFRIALSGGSTPKKLYELLGGETYSHRLPWERLHLFFGDERMVPYTDEASNFRMVTEALLNHVNIPFRNVHPMPILEDVEKAARLYEENLQHEYGSRVLKNGEPLFDIVLLGLGTDGHTASLFPDTAVLEEKQKWVSWCQPKDAPHRRMTLTYPAIASSRLVIFVVSGENKVKIFREVREENAIYPSSKIETEGEVHWILDKAAGGE</sequence>
<comment type="catalytic activity">
    <reaction evidence="1 7">
        <text>6-phospho-D-glucono-1,5-lactone + H2O = 6-phospho-D-gluconate + H(+)</text>
        <dbReference type="Rhea" id="RHEA:12556"/>
        <dbReference type="ChEBI" id="CHEBI:15377"/>
        <dbReference type="ChEBI" id="CHEBI:15378"/>
        <dbReference type="ChEBI" id="CHEBI:57955"/>
        <dbReference type="ChEBI" id="CHEBI:58759"/>
        <dbReference type="EC" id="3.1.1.31"/>
    </reaction>
</comment>
<keyword evidence="7" id="KW-0378">Hydrolase</keyword>
<dbReference type="EC" id="3.1.1.31" evidence="5 7"/>
<organism evidence="9 10">
    <name type="scientific">Commensalibacter melissae</name>
    <dbReference type="NCBI Taxonomy" id="2070537"/>
    <lineage>
        <taxon>Bacteria</taxon>
        <taxon>Pseudomonadati</taxon>
        <taxon>Pseudomonadota</taxon>
        <taxon>Alphaproteobacteria</taxon>
        <taxon>Acetobacterales</taxon>
        <taxon>Acetobacteraceae</taxon>
    </lineage>
</organism>
<protein>
    <recommendedName>
        <fullName evidence="6 7">6-phosphogluconolactonase</fullName>
        <shortName evidence="7">6PGL</shortName>
        <ecNumber evidence="5 7">3.1.1.31</ecNumber>
    </recommendedName>
</protein>
<comment type="pathway">
    <text evidence="3 7">Carbohydrate degradation; pentose phosphate pathway; D-ribulose 5-phosphate from D-glucose 6-phosphate (oxidative stage): step 2/3.</text>
</comment>
<dbReference type="GO" id="GO:0017057">
    <property type="term" value="F:6-phosphogluconolactonase activity"/>
    <property type="evidence" value="ECO:0007669"/>
    <property type="project" value="UniProtKB-UniRule"/>
</dbReference>
<dbReference type="GO" id="GO:0005975">
    <property type="term" value="P:carbohydrate metabolic process"/>
    <property type="evidence" value="ECO:0007669"/>
    <property type="project" value="UniProtKB-UniRule"/>
</dbReference>
<dbReference type="InterPro" id="IPR037171">
    <property type="entry name" value="NagB/RpiA_transferase-like"/>
</dbReference>
<reference evidence="9 10" key="1">
    <citation type="submission" date="2018-05" db="EMBL/GenBank/DDBJ databases">
        <title>Reference genomes for bee gut microbiota database.</title>
        <authorList>
            <person name="Ellegaard K.M."/>
        </authorList>
    </citation>
    <scope>NUCLEOTIDE SEQUENCE [LARGE SCALE GENOMIC DNA]</scope>
    <source>
        <strain evidence="9 10">ESL0284</strain>
    </source>
</reference>
<feature type="domain" description="Glucosamine/galactosamine-6-phosphate isomerase" evidence="8">
    <location>
        <begin position="21"/>
        <end position="241"/>
    </location>
</feature>
<dbReference type="InterPro" id="IPR006148">
    <property type="entry name" value="Glc/Gal-6P_isomerase"/>
</dbReference>
<dbReference type="InterPro" id="IPR005900">
    <property type="entry name" value="6-phosphogluconolactonase_DevB"/>
</dbReference>
<dbReference type="AlphaFoldDB" id="A0A318MYE7"/>
<gene>
    <name evidence="7 9" type="primary">pgl</name>
    <name evidence="9" type="ORF">DK869_07010</name>
</gene>
<comment type="caution">
    <text evidence="9">The sequence shown here is derived from an EMBL/GenBank/DDBJ whole genome shotgun (WGS) entry which is preliminary data.</text>
</comment>
<dbReference type="InterPro" id="IPR039104">
    <property type="entry name" value="6PGL"/>
</dbReference>
<comment type="similarity">
    <text evidence="4 7">Belongs to the glucosamine/galactosamine-6-phosphate isomerase family. 6-phosphogluconolactonase subfamily.</text>
</comment>
<keyword evidence="10" id="KW-1185">Reference proteome</keyword>
<evidence type="ECO:0000256" key="4">
    <source>
        <dbReference type="ARBA" id="ARBA00010662"/>
    </source>
</evidence>
<evidence type="ECO:0000256" key="7">
    <source>
        <dbReference type="RuleBase" id="RU365095"/>
    </source>
</evidence>
<dbReference type="Proteomes" id="UP000247565">
    <property type="component" value="Unassembled WGS sequence"/>
</dbReference>
<dbReference type="OrthoDB" id="9810967at2"/>
<name>A0A318MYE7_9PROT</name>
<dbReference type="RefSeq" id="WP_110439286.1">
    <property type="nucleotide sequence ID" value="NZ_CP046393.1"/>
</dbReference>
<comment type="function">
    <text evidence="2 7">Hydrolysis of 6-phosphogluconolactone to 6-phosphogluconate.</text>
</comment>
<dbReference type="PANTHER" id="PTHR11054">
    <property type="entry name" value="6-PHOSPHOGLUCONOLACTONASE"/>
    <property type="match status" value="1"/>
</dbReference>
<evidence type="ECO:0000256" key="5">
    <source>
        <dbReference type="ARBA" id="ARBA00013198"/>
    </source>
</evidence>
<dbReference type="NCBIfam" id="TIGR01198">
    <property type="entry name" value="pgl"/>
    <property type="match status" value="1"/>
</dbReference>
<dbReference type="EMBL" id="QGLT01000003">
    <property type="protein sequence ID" value="PXZ00363.1"/>
    <property type="molecule type" value="Genomic_DNA"/>
</dbReference>
<evidence type="ECO:0000259" key="8">
    <source>
        <dbReference type="Pfam" id="PF01182"/>
    </source>
</evidence>
<dbReference type="UniPathway" id="UPA00115">
    <property type="reaction ID" value="UER00409"/>
</dbReference>
<dbReference type="GO" id="GO:0006098">
    <property type="term" value="P:pentose-phosphate shunt"/>
    <property type="evidence" value="ECO:0007669"/>
    <property type="project" value="UniProtKB-UniPathway"/>
</dbReference>
<dbReference type="CDD" id="cd01400">
    <property type="entry name" value="6PGL"/>
    <property type="match status" value="1"/>
</dbReference>
<dbReference type="PANTHER" id="PTHR11054:SF0">
    <property type="entry name" value="6-PHOSPHOGLUCONOLACTONASE"/>
    <property type="match status" value="1"/>
</dbReference>
<evidence type="ECO:0000256" key="2">
    <source>
        <dbReference type="ARBA" id="ARBA00002681"/>
    </source>
</evidence>
<proteinExistence type="inferred from homology"/>
<dbReference type="Pfam" id="PF01182">
    <property type="entry name" value="Glucosamine_iso"/>
    <property type="match status" value="1"/>
</dbReference>
<evidence type="ECO:0000256" key="1">
    <source>
        <dbReference type="ARBA" id="ARBA00000832"/>
    </source>
</evidence>
<evidence type="ECO:0000256" key="3">
    <source>
        <dbReference type="ARBA" id="ARBA00004961"/>
    </source>
</evidence>
<accession>A0A318MYE7</accession>
<evidence type="ECO:0000313" key="10">
    <source>
        <dbReference type="Proteomes" id="UP000247565"/>
    </source>
</evidence>
<dbReference type="SUPFAM" id="SSF100950">
    <property type="entry name" value="NagB/RpiA/CoA transferase-like"/>
    <property type="match status" value="1"/>
</dbReference>
<evidence type="ECO:0000256" key="6">
    <source>
        <dbReference type="ARBA" id="ARBA00020337"/>
    </source>
</evidence>
<evidence type="ECO:0000313" key="9">
    <source>
        <dbReference type="EMBL" id="PXZ00363.1"/>
    </source>
</evidence>